<organism evidence="1 2">
    <name type="scientific">Listeria cornellensis FSL F6-0969</name>
    <dbReference type="NCBI Taxonomy" id="1265820"/>
    <lineage>
        <taxon>Bacteria</taxon>
        <taxon>Bacillati</taxon>
        <taxon>Bacillota</taxon>
        <taxon>Bacilli</taxon>
        <taxon>Bacillales</taxon>
        <taxon>Listeriaceae</taxon>
        <taxon>Listeria</taxon>
    </lineage>
</organism>
<dbReference type="STRING" id="1265820.PCORN_01465"/>
<name>W7C6A8_9LIST</name>
<evidence type="ECO:0000313" key="1">
    <source>
        <dbReference type="EMBL" id="EUJ32602.1"/>
    </source>
</evidence>
<evidence type="ECO:0000313" key="2">
    <source>
        <dbReference type="Proteomes" id="UP000019254"/>
    </source>
</evidence>
<keyword evidence="2" id="KW-1185">Reference proteome</keyword>
<sequence length="67" mass="7959">MHALSFPSKTKYQLNTCDLKNKKIATECTFVSMFTQPITLSNTKLNYTTKAIEHIKIRFLIQWRFFK</sequence>
<dbReference type="EMBL" id="AODE01000004">
    <property type="protein sequence ID" value="EUJ32602.1"/>
    <property type="molecule type" value="Genomic_DNA"/>
</dbReference>
<dbReference type="AlphaFoldDB" id="W7C6A8"/>
<comment type="caution">
    <text evidence="1">The sequence shown here is derived from an EMBL/GenBank/DDBJ whole genome shotgun (WGS) entry which is preliminary data.</text>
</comment>
<reference evidence="1 2" key="1">
    <citation type="journal article" date="2014" name="Int. J. Syst. Evol. Microbiol.">
        <title>Listeria floridensis sp. nov., Listeria aquatica sp. nov., Listeria cornellensis sp. nov., Listeria riparia sp. nov. and Listeria grandensis sp. nov., from agricultural and natural environments.</title>
        <authorList>
            <person name="den Bakker H.C."/>
            <person name="Warchocki S."/>
            <person name="Wright E.M."/>
            <person name="Allred A.F."/>
            <person name="Ahlstrom C."/>
            <person name="Manuel C.S."/>
            <person name="Stasiewicz M.J."/>
            <person name="Burrell A."/>
            <person name="Roof S."/>
            <person name="Strawn L."/>
            <person name="Fortes E.D."/>
            <person name="Nightingale K.K."/>
            <person name="Kephart D."/>
            <person name="Wiedmann M."/>
        </authorList>
    </citation>
    <scope>NUCLEOTIDE SEQUENCE [LARGE SCALE GENOMIC DNA]</scope>
    <source>
        <strain evidence="2">FSL F6-969</strain>
    </source>
</reference>
<gene>
    <name evidence="1" type="ORF">PCORN_01465</name>
</gene>
<dbReference type="Proteomes" id="UP000019254">
    <property type="component" value="Unassembled WGS sequence"/>
</dbReference>
<accession>W7C6A8</accession>
<proteinExistence type="predicted"/>
<protein>
    <submittedName>
        <fullName evidence="1">Uncharacterized protein</fullName>
    </submittedName>
</protein>